<dbReference type="Proteomes" id="UP000799750">
    <property type="component" value="Unassembled WGS sequence"/>
</dbReference>
<organism evidence="1 2">
    <name type="scientific">Lophium mytilinum</name>
    <dbReference type="NCBI Taxonomy" id="390894"/>
    <lineage>
        <taxon>Eukaryota</taxon>
        <taxon>Fungi</taxon>
        <taxon>Dikarya</taxon>
        <taxon>Ascomycota</taxon>
        <taxon>Pezizomycotina</taxon>
        <taxon>Dothideomycetes</taxon>
        <taxon>Pleosporomycetidae</taxon>
        <taxon>Mytilinidiales</taxon>
        <taxon>Mytilinidiaceae</taxon>
        <taxon>Lophium</taxon>
    </lineage>
</organism>
<evidence type="ECO:0000313" key="1">
    <source>
        <dbReference type="EMBL" id="KAF2491867.1"/>
    </source>
</evidence>
<keyword evidence="2" id="KW-1185">Reference proteome</keyword>
<dbReference type="OrthoDB" id="5335493at2759"/>
<proteinExistence type="predicted"/>
<accession>A0A6A6QKD5</accession>
<name>A0A6A6QKD5_9PEZI</name>
<evidence type="ECO:0000313" key="2">
    <source>
        <dbReference type="Proteomes" id="UP000799750"/>
    </source>
</evidence>
<reference evidence="1" key="1">
    <citation type="journal article" date="2020" name="Stud. Mycol.">
        <title>101 Dothideomycetes genomes: a test case for predicting lifestyles and emergence of pathogens.</title>
        <authorList>
            <person name="Haridas S."/>
            <person name="Albert R."/>
            <person name="Binder M."/>
            <person name="Bloem J."/>
            <person name="Labutti K."/>
            <person name="Salamov A."/>
            <person name="Andreopoulos B."/>
            <person name="Baker S."/>
            <person name="Barry K."/>
            <person name="Bills G."/>
            <person name="Bluhm B."/>
            <person name="Cannon C."/>
            <person name="Castanera R."/>
            <person name="Culley D."/>
            <person name="Daum C."/>
            <person name="Ezra D."/>
            <person name="Gonzalez J."/>
            <person name="Henrissat B."/>
            <person name="Kuo A."/>
            <person name="Liang C."/>
            <person name="Lipzen A."/>
            <person name="Lutzoni F."/>
            <person name="Magnuson J."/>
            <person name="Mondo S."/>
            <person name="Nolan M."/>
            <person name="Ohm R."/>
            <person name="Pangilinan J."/>
            <person name="Park H.-J."/>
            <person name="Ramirez L."/>
            <person name="Alfaro M."/>
            <person name="Sun H."/>
            <person name="Tritt A."/>
            <person name="Yoshinaga Y."/>
            <person name="Zwiers L.-H."/>
            <person name="Turgeon B."/>
            <person name="Goodwin S."/>
            <person name="Spatafora J."/>
            <person name="Crous P."/>
            <person name="Grigoriev I."/>
        </authorList>
    </citation>
    <scope>NUCLEOTIDE SEQUENCE</scope>
    <source>
        <strain evidence="1">CBS 269.34</strain>
    </source>
</reference>
<protein>
    <submittedName>
        <fullName evidence="1">Uncharacterized protein</fullName>
    </submittedName>
</protein>
<dbReference type="AlphaFoldDB" id="A0A6A6QKD5"/>
<gene>
    <name evidence="1" type="ORF">BU16DRAFT_565565</name>
</gene>
<dbReference type="EMBL" id="MU004195">
    <property type="protein sequence ID" value="KAF2491867.1"/>
    <property type="molecule type" value="Genomic_DNA"/>
</dbReference>
<dbReference type="PANTHER" id="PTHR38790">
    <property type="entry name" value="2EXR DOMAIN-CONTAINING PROTEIN-RELATED"/>
    <property type="match status" value="1"/>
</dbReference>
<sequence>MATSRPSAWGNRKTQLTFAQVLNGQVPASTRKETQEDNDVDLKRAIEDELNAFNWQDFSHSLNSVEISRVPNVIQAARRTFFYLEGPKEQWQRYKGYLSLSYREAPWEERWQEYAGQEYTSTKLTELWGKAVPLQLSDVSTTGERIVEARLEGKWIPLREILSNRPIVNFALRPSVEGYRQLSNWWDKNGKKFDFLALPGEIRNAVYEELVKGPAYPYQWTHQGFMPRWKELGASKGLLKNSELGPMGTIVRTGENAGGLSSLGYEVLNGAGSPFGLLLVNKQVNAELNPILWKSMEFRFNCEESRLARFTSSVSSINRDTLQRMTIHGAPENIKAVLFHARKALPKFSTSMQLEVRLPHRRQYGYSWDSGGDWRYRSSCWRRKIGLMLLGMENVFAHFDTGNVKLAGCINPDIRTKFLQYVEDIKHARESEILEVDIYEKCREFGHSTRVCSESYTQACVDNWCVCQGVPLPEDYDSRLRSQGY</sequence>